<dbReference type="EMBL" id="JALP01000038">
    <property type="protein sequence ID" value="THG91901.1"/>
    <property type="molecule type" value="Genomic_DNA"/>
</dbReference>
<dbReference type="AlphaFoldDB" id="A0A094XD90"/>
<evidence type="ECO:0000313" key="2">
    <source>
        <dbReference type="EMBL" id="KGA96725.1"/>
    </source>
</evidence>
<accession>A0A094XD90</accession>
<dbReference type="Proteomes" id="UP000002754">
    <property type="component" value="Unassembled WGS sequence"/>
</dbReference>
<dbReference type="RefSeq" id="WP_004427650.1">
    <property type="nucleotide sequence ID" value="NZ_ALPT02000049.1"/>
</dbReference>
<keyword evidence="1" id="KW-0472">Membrane</keyword>
<dbReference type="Proteomes" id="UP000297014">
    <property type="component" value="Unassembled WGS sequence"/>
</dbReference>
<proteinExistence type="predicted"/>
<organism evidence="2 4">
    <name type="scientific">Alkalihalobacillus alcalophilus ATCC 27647 = CGMCC 1.3604</name>
    <dbReference type="NCBI Taxonomy" id="1218173"/>
    <lineage>
        <taxon>Bacteria</taxon>
        <taxon>Bacillati</taxon>
        <taxon>Bacillota</taxon>
        <taxon>Bacilli</taxon>
        <taxon>Bacillales</taxon>
        <taxon>Bacillaceae</taxon>
        <taxon>Alkalihalobacillus</taxon>
    </lineage>
</organism>
<keyword evidence="1" id="KW-1133">Transmembrane helix</keyword>
<dbReference type="OrthoDB" id="2974649at2"/>
<evidence type="ECO:0000313" key="5">
    <source>
        <dbReference type="Proteomes" id="UP000297014"/>
    </source>
</evidence>
<dbReference type="EMBL" id="ALPT02000049">
    <property type="protein sequence ID" value="KGA96725.1"/>
    <property type="molecule type" value="Genomic_DNA"/>
</dbReference>
<comment type="caution">
    <text evidence="2">The sequence shown here is derived from an EMBL/GenBank/DDBJ whole genome shotgun (WGS) entry which is preliminary data.</text>
</comment>
<protein>
    <submittedName>
        <fullName evidence="2">Uncharacterized protein</fullName>
    </submittedName>
</protein>
<feature type="transmembrane region" description="Helical" evidence="1">
    <location>
        <begin position="12"/>
        <end position="29"/>
    </location>
</feature>
<sequence length="111" mass="12936">MENKKDKITIGIMSIVTILSLILSSVLYFEQVSNEAMREREELLIEVVKHLYSKENTTTNVHQISQIRALKSKAGVYPFNYDVVIDMKNRDQIIFSWEDKSKTKVIRTNLD</sequence>
<reference evidence="2 4" key="1">
    <citation type="journal article" date="2014" name="Genome Announc.">
        <title>Draft Genome Sequence of Bacillus alcalophilus AV1934, a Classic Alkaliphile Isolated from Human Feces in 1934.</title>
        <authorList>
            <person name="Attie O."/>
            <person name="Jayaprakash A."/>
            <person name="Shah H."/>
            <person name="Paulsen I.T."/>
            <person name="Morino M."/>
            <person name="Takahashi Y."/>
            <person name="Narumi I."/>
            <person name="Sachidanandam R."/>
            <person name="Satoh K."/>
            <person name="Ito M."/>
            <person name="Krulwich T.A."/>
        </authorList>
    </citation>
    <scope>NUCLEOTIDE SEQUENCE [LARGE SCALE GENOMIC DNA]</scope>
    <source>
        <strain evidence="2 4">AV1934</strain>
    </source>
</reference>
<dbReference type="STRING" id="1218173.BALCAV_0214615"/>
<name>A0A094XD90_ALKAL</name>
<evidence type="ECO:0000313" key="4">
    <source>
        <dbReference type="Proteomes" id="UP000002754"/>
    </source>
</evidence>
<gene>
    <name evidence="3" type="ORF">AJ85_00970</name>
    <name evidence="2" type="ORF">BALCAV_0214615</name>
</gene>
<keyword evidence="4" id="KW-1185">Reference proteome</keyword>
<keyword evidence="1" id="KW-0812">Transmembrane</keyword>
<evidence type="ECO:0000313" key="3">
    <source>
        <dbReference type="EMBL" id="THG91901.1"/>
    </source>
</evidence>
<evidence type="ECO:0000256" key="1">
    <source>
        <dbReference type="SAM" id="Phobius"/>
    </source>
</evidence>
<reference evidence="3 5" key="2">
    <citation type="submission" date="2014-01" db="EMBL/GenBank/DDBJ databases">
        <title>Draft genome sequencing of Bacillus alcalophilus CGMCC 1.3604.</title>
        <authorList>
            <person name="Yang J."/>
            <person name="Diao L."/>
            <person name="Yang S."/>
        </authorList>
    </citation>
    <scope>NUCLEOTIDE SEQUENCE [LARGE SCALE GENOMIC DNA]</scope>
    <source>
        <strain evidence="3 5">CGMCC 1.3604</strain>
    </source>
</reference>
<dbReference type="eggNOG" id="ENOG502ZD7M">
    <property type="taxonomic scope" value="Bacteria"/>
</dbReference>